<feature type="domain" description="ABC transmembrane type-1" evidence="8">
    <location>
        <begin position="77"/>
        <end position="284"/>
    </location>
</feature>
<evidence type="ECO:0000256" key="6">
    <source>
        <dbReference type="ARBA" id="ARBA00023136"/>
    </source>
</evidence>
<evidence type="ECO:0000259" key="8">
    <source>
        <dbReference type="PROSITE" id="PS50928"/>
    </source>
</evidence>
<organism evidence="9 10">
    <name type="scientific">Paenibacillus abyssi</name>
    <dbReference type="NCBI Taxonomy" id="1340531"/>
    <lineage>
        <taxon>Bacteria</taxon>
        <taxon>Bacillati</taxon>
        <taxon>Bacillota</taxon>
        <taxon>Bacilli</taxon>
        <taxon>Bacillales</taxon>
        <taxon>Paenibacillaceae</taxon>
        <taxon>Paenibacillus</taxon>
    </lineage>
</organism>
<feature type="transmembrane region" description="Helical" evidence="7">
    <location>
        <begin position="113"/>
        <end position="131"/>
    </location>
</feature>
<reference evidence="9" key="2">
    <citation type="submission" date="2020-09" db="EMBL/GenBank/DDBJ databases">
        <authorList>
            <person name="Sun Q."/>
            <person name="Zhou Y."/>
        </authorList>
    </citation>
    <scope>NUCLEOTIDE SEQUENCE</scope>
    <source>
        <strain evidence="9">CGMCC 1.12987</strain>
    </source>
</reference>
<evidence type="ECO:0000313" key="9">
    <source>
        <dbReference type="EMBL" id="GGG00899.1"/>
    </source>
</evidence>
<name>A0A917CVY4_9BACL</name>
<keyword evidence="10" id="KW-1185">Reference proteome</keyword>
<keyword evidence="4 7" id="KW-0812">Transmembrane</keyword>
<evidence type="ECO:0000256" key="1">
    <source>
        <dbReference type="ARBA" id="ARBA00004651"/>
    </source>
</evidence>
<dbReference type="Gene3D" id="1.10.3720.10">
    <property type="entry name" value="MetI-like"/>
    <property type="match status" value="1"/>
</dbReference>
<dbReference type="GO" id="GO:0005886">
    <property type="term" value="C:plasma membrane"/>
    <property type="evidence" value="ECO:0007669"/>
    <property type="project" value="UniProtKB-SubCell"/>
</dbReference>
<keyword evidence="2 7" id="KW-0813">Transport</keyword>
<accession>A0A917CVY4</accession>
<dbReference type="Pfam" id="PF00528">
    <property type="entry name" value="BPD_transp_1"/>
    <property type="match status" value="1"/>
</dbReference>
<dbReference type="AlphaFoldDB" id="A0A917CVY4"/>
<feature type="transmembrane region" description="Helical" evidence="7">
    <location>
        <begin position="265"/>
        <end position="284"/>
    </location>
</feature>
<evidence type="ECO:0000313" key="10">
    <source>
        <dbReference type="Proteomes" id="UP000644756"/>
    </source>
</evidence>
<comment type="similarity">
    <text evidence="7">Belongs to the binding-protein-dependent transport system permease family.</text>
</comment>
<feature type="transmembrane region" description="Helical" evidence="7">
    <location>
        <begin position="16"/>
        <end position="34"/>
    </location>
</feature>
<keyword evidence="6 7" id="KW-0472">Membrane</keyword>
<evidence type="ECO:0000256" key="5">
    <source>
        <dbReference type="ARBA" id="ARBA00022989"/>
    </source>
</evidence>
<dbReference type="Proteomes" id="UP000644756">
    <property type="component" value="Unassembled WGS sequence"/>
</dbReference>
<dbReference type="EMBL" id="BMGR01000005">
    <property type="protein sequence ID" value="GGG00899.1"/>
    <property type="molecule type" value="Genomic_DNA"/>
</dbReference>
<proteinExistence type="inferred from homology"/>
<dbReference type="PANTHER" id="PTHR43744:SF9">
    <property type="entry name" value="POLYGALACTURONAN_RHAMNOGALACTURONAN TRANSPORT SYSTEM PERMEASE PROTEIN YTCP"/>
    <property type="match status" value="1"/>
</dbReference>
<evidence type="ECO:0000256" key="4">
    <source>
        <dbReference type="ARBA" id="ARBA00022692"/>
    </source>
</evidence>
<dbReference type="SUPFAM" id="SSF161098">
    <property type="entry name" value="MetI-like"/>
    <property type="match status" value="1"/>
</dbReference>
<feature type="transmembrane region" description="Helical" evidence="7">
    <location>
        <begin position="81"/>
        <end position="101"/>
    </location>
</feature>
<gene>
    <name evidence="9" type="ORF">GCM10010916_17550</name>
</gene>
<comment type="caution">
    <text evidence="9">The sequence shown here is derived from an EMBL/GenBank/DDBJ whole genome shotgun (WGS) entry which is preliminary data.</text>
</comment>
<dbReference type="PANTHER" id="PTHR43744">
    <property type="entry name" value="ABC TRANSPORTER PERMEASE PROTEIN MG189-RELATED-RELATED"/>
    <property type="match status" value="1"/>
</dbReference>
<dbReference type="InterPro" id="IPR000515">
    <property type="entry name" value="MetI-like"/>
</dbReference>
<feature type="transmembrane region" description="Helical" evidence="7">
    <location>
        <begin position="143"/>
        <end position="164"/>
    </location>
</feature>
<keyword evidence="3" id="KW-1003">Cell membrane</keyword>
<evidence type="ECO:0000256" key="2">
    <source>
        <dbReference type="ARBA" id="ARBA00022448"/>
    </source>
</evidence>
<comment type="subcellular location">
    <subcellularLocation>
        <location evidence="1 7">Cell membrane</location>
        <topology evidence="1 7">Multi-pass membrane protein</topology>
    </subcellularLocation>
</comment>
<reference evidence="9" key="1">
    <citation type="journal article" date="2014" name="Int. J. Syst. Evol. Microbiol.">
        <title>Complete genome sequence of Corynebacterium casei LMG S-19264T (=DSM 44701T), isolated from a smear-ripened cheese.</title>
        <authorList>
            <consortium name="US DOE Joint Genome Institute (JGI-PGF)"/>
            <person name="Walter F."/>
            <person name="Albersmeier A."/>
            <person name="Kalinowski J."/>
            <person name="Ruckert C."/>
        </authorList>
    </citation>
    <scope>NUCLEOTIDE SEQUENCE</scope>
    <source>
        <strain evidence="9">CGMCC 1.12987</strain>
    </source>
</reference>
<evidence type="ECO:0000256" key="3">
    <source>
        <dbReference type="ARBA" id="ARBA00022475"/>
    </source>
</evidence>
<feature type="transmembrane region" description="Helical" evidence="7">
    <location>
        <begin position="185"/>
        <end position="207"/>
    </location>
</feature>
<dbReference type="InterPro" id="IPR035906">
    <property type="entry name" value="MetI-like_sf"/>
</dbReference>
<dbReference type="PROSITE" id="PS50928">
    <property type="entry name" value="ABC_TM1"/>
    <property type="match status" value="1"/>
</dbReference>
<evidence type="ECO:0000256" key="7">
    <source>
        <dbReference type="RuleBase" id="RU363032"/>
    </source>
</evidence>
<protein>
    <submittedName>
        <fullName evidence="9">Sugar ABC transporter permease</fullName>
    </submittedName>
</protein>
<dbReference type="GO" id="GO:0055085">
    <property type="term" value="P:transmembrane transport"/>
    <property type="evidence" value="ECO:0007669"/>
    <property type="project" value="InterPro"/>
</dbReference>
<dbReference type="CDD" id="cd06261">
    <property type="entry name" value="TM_PBP2"/>
    <property type="match status" value="1"/>
</dbReference>
<sequence>MPVGVGKGVSDRIFDVFLYTFMILVGIVTLYPFLNVLAISFNNSTDTIRGGIHIWPRMFTLDNYRTIFQYDLLLTAFGNSVLRTILGTAIGVFSSSMLAYVISRRDFIYRRQVSILFAITLYVSGGLIPFYMLMRDMNLLGTFAIYILPGIINAWNVFVIRSYMDGLPPSLQESARIDGANDLRIFWSVILPLCKPVLATIALFIAVGQWNAWFDTYLFNSSKEHLTTLQYEMMKILSNTSASQSADAFRSGDVDAATRVSPESIRMAITIVATVPILIVYPFMQRYFVRGLTLGAVKS</sequence>
<keyword evidence="5 7" id="KW-1133">Transmembrane helix</keyword>